<evidence type="ECO:0000313" key="2">
    <source>
        <dbReference type="EMBL" id="GHI24452.1"/>
    </source>
</evidence>
<accession>A0ABQ3PHG4</accession>
<dbReference type="Proteomes" id="UP001052739">
    <property type="component" value="Unassembled WGS sequence"/>
</dbReference>
<sequence length="106" mass="11924">MLAKEVFELFVEQGALGVGFEDVGSWPKVSFTGSASLFRTGPLQRGRFERRDPDAWRHGGLAYRVERGLGGPAAEQGRWSAVRRLRSTPRSSDRRRRSIASEYQAQ</sequence>
<proteinExistence type="predicted"/>
<name>A0ABQ3PHG4_9ACTN</name>
<organism evidence="2 3">
    <name type="scientific">Streptomyces hydrogenans</name>
    <dbReference type="NCBI Taxonomy" id="1873719"/>
    <lineage>
        <taxon>Bacteria</taxon>
        <taxon>Bacillati</taxon>
        <taxon>Actinomycetota</taxon>
        <taxon>Actinomycetes</taxon>
        <taxon>Kitasatosporales</taxon>
        <taxon>Streptomycetaceae</taxon>
        <taxon>Streptomyces</taxon>
    </lineage>
</organism>
<feature type="compositionally biased region" description="Basic residues" evidence="1">
    <location>
        <begin position="81"/>
        <end position="98"/>
    </location>
</feature>
<reference evidence="2" key="1">
    <citation type="submission" date="2024-05" db="EMBL/GenBank/DDBJ databases">
        <title>Whole genome shotgun sequence of Streptomyces hydrogenans NBRC 13475.</title>
        <authorList>
            <person name="Komaki H."/>
            <person name="Tamura T."/>
        </authorList>
    </citation>
    <scope>NUCLEOTIDE SEQUENCE</scope>
    <source>
        <strain evidence="2">NBRC 13475</strain>
    </source>
</reference>
<feature type="region of interest" description="Disordered" evidence="1">
    <location>
        <begin position="80"/>
        <end position="106"/>
    </location>
</feature>
<evidence type="ECO:0000313" key="3">
    <source>
        <dbReference type="Proteomes" id="UP001052739"/>
    </source>
</evidence>
<comment type="caution">
    <text evidence="2">The sequence shown here is derived from an EMBL/GenBank/DDBJ whole genome shotgun (WGS) entry which is preliminary data.</text>
</comment>
<evidence type="ECO:0008006" key="4">
    <source>
        <dbReference type="Google" id="ProtNLM"/>
    </source>
</evidence>
<dbReference type="EMBL" id="BNDW01000058">
    <property type="protein sequence ID" value="GHI24452.1"/>
    <property type="molecule type" value="Genomic_DNA"/>
</dbReference>
<gene>
    <name evidence="2" type="ORF">Shyd_58230</name>
</gene>
<protein>
    <recommendedName>
        <fullName evidence="4">EAL domain-containing protein</fullName>
    </recommendedName>
</protein>
<evidence type="ECO:0000256" key="1">
    <source>
        <dbReference type="SAM" id="MobiDB-lite"/>
    </source>
</evidence>
<keyword evidence="3" id="KW-1185">Reference proteome</keyword>